<evidence type="ECO:0000259" key="8">
    <source>
        <dbReference type="SMART" id="SM00562"/>
    </source>
</evidence>
<feature type="active site" description="Pros-phosphohistidine intermediate" evidence="6">
    <location>
        <position position="117"/>
    </location>
</feature>
<sequence length="150" mass="17138">MDFERTFIMVKPDGVQRGIIGEVVKRFEQKGLKLVACKMLIASRDLVEEHYSEHKGKPFFQGLCDFVAQGPLFCMIWEGPECIKIGRTLLGVTSPVESLPGTIRGDFGMVTYRNLVHGSSSPEDAIRECNLWFRPDEIVSWDQTMRQWIL</sequence>
<dbReference type="CDD" id="cd04413">
    <property type="entry name" value="NDPk_I"/>
    <property type="match status" value="1"/>
</dbReference>
<reference evidence="9" key="2">
    <citation type="submission" date="2021-05" db="EMBL/GenBank/DDBJ databases">
        <authorList>
            <person name="Pain A."/>
        </authorList>
    </citation>
    <scope>NUCLEOTIDE SEQUENCE</scope>
    <source>
        <strain evidence="9">1802A</strain>
    </source>
</reference>
<keyword evidence="4" id="KW-0808">Transferase</keyword>
<keyword evidence="10" id="KW-1185">Reference proteome</keyword>
<dbReference type="InterPro" id="IPR034907">
    <property type="entry name" value="NDK-like_dom"/>
</dbReference>
<dbReference type="GO" id="GO:0006183">
    <property type="term" value="P:GTP biosynthetic process"/>
    <property type="evidence" value="ECO:0007669"/>
    <property type="project" value="InterPro"/>
</dbReference>
<dbReference type="FunFam" id="3.30.70.141:FF:000002">
    <property type="entry name" value="Nucleoside diphosphate kinase"/>
    <property type="match status" value="1"/>
</dbReference>
<evidence type="ECO:0000313" key="9">
    <source>
        <dbReference type="EMBL" id="KAK1933081.1"/>
    </source>
</evidence>
<feature type="binding site" evidence="6">
    <location>
        <position position="104"/>
    </location>
    <ligand>
        <name>ATP</name>
        <dbReference type="ChEBI" id="CHEBI:30616"/>
    </ligand>
</feature>
<organism evidence="9 10">
    <name type="scientific">Babesia divergens</name>
    <dbReference type="NCBI Taxonomy" id="32595"/>
    <lineage>
        <taxon>Eukaryota</taxon>
        <taxon>Sar</taxon>
        <taxon>Alveolata</taxon>
        <taxon>Apicomplexa</taxon>
        <taxon>Aconoidasida</taxon>
        <taxon>Piroplasmida</taxon>
        <taxon>Babesiidae</taxon>
        <taxon>Babesia</taxon>
    </lineage>
</organism>
<proteinExistence type="inferred from homology"/>
<evidence type="ECO:0000256" key="2">
    <source>
        <dbReference type="ARBA" id="ARBA00008142"/>
    </source>
</evidence>
<dbReference type="EMBL" id="JAHBMH010000073">
    <property type="protein sequence ID" value="KAK1933081.1"/>
    <property type="molecule type" value="Genomic_DNA"/>
</dbReference>
<dbReference type="AlphaFoldDB" id="A0AAD9LE98"/>
<dbReference type="Gene3D" id="3.30.70.141">
    <property type="entry name" value="Nucleoside diphosphate kinase-like domain"/>
    <property type="match status" value="1"/>
</dbReference>
<comment type="similarity">
    <text evidence="2 6 7">Belongs to the NDK family.</text>
</comment>
<feature type="binding site" evidence="6">
    <location>
        <position position="93"/>
    </location>
    <ligand>
        <name>ATP</name>
        <dbReference type="ChEBI" id="CHEBI:30616"/>
    </ligand>
</feature>
<feature type="binding site" evidence="6">
    <location>
        <position position="11"/>
    </location>
    <ligand>
        <name>ATP</name>
        <dbReference type="ChEBI" id="CHEBI:30616"/>
    </ligand>
</feature>
<dbReference type="PROSITE" id="PS51374">
    <property type="entry name" value="NDPK_LIKE"/>
    <property type="match status" value="1"/>
</dbReference>
<dbReference type="NCBIfam" id="NF001908">
    <property type="entry name" value="PRK00668.1"/>
    <property type="match status" value="1"/>
</dbReference>
<dbReference type="HAMAP" id="MF_00451">
    <property type="entry name" value="NDP_kinase"/>
    <property type="match status" value="1"/>
</dbReference>
<dbReference type="SUPFAM" id="SSF54919">
    <property type="entry name" value="Nucleoside diphosphate kinase, NDK"/>
    <property type="match status" value="1"/>
</dbReference>
<evidence type="ECO:0000256" key="4">
    <source>
        <dbReference type="ARBA" id="ARBA00022679"/>
    </source>
</evidence>
<evidence type="ECO:0000256" key="1">
    <source>
        <dbReference type="ARBA" id="ARBA00001946"/>
    </source>
</evidence>
<evidence type="ECO:0000313" key="10">
    <source>
        <dbReference type="Proteomes" id="UP001195914"/>
    </source>
</evidence>
<dbReference type="InterPro" id="IPR001564">
    <property type="entry name" value="Nucleoside_diP_kinase"/>
</dbReference>
<dbReference type="GO" id="GO:0004550">
    <property type="term" value="F:nucleoside diphosphate kinase activity"/>
    <property type="evidence" value="ECO:0007669"/>
    <property type="project" value="UniProtKB-EC"/>
</dbReference>
<dbReference type="PRINTS" id="PR01243">
    <property type="entry name" value="NUCDPKINASE"/>
</dbReference>
<comment type="caution">
    <text evidence="9">The sequence shown here is derived from an EMBL/GenBank/DDBJ whole genome shotgun (WGS) entry which is preliminary data.</text>
</comment>
<gene>
    <name evidence="9" type="ORF">X943_002085</name>
</gene>
<dbReference type="InterPro" id="IPR036850">
    <property type="entry name" value="NDK-like_dom_sf"/>
</dbReference>
<dbReference type="EC" id="2.7.4.6" evidence="3"/>
<dbReference type="Proteomes" id="UP001195914">
    <property type="component" value="Unassembled WGS sequence"/>
</dbReference>
<dbReference type="PANTHER" id="PTHR11349">
    <property type="entry name" value="NUCLEOSIDE DIPHOSPHATE KINASE"/>
    <property type="match status" value="1"/>
</dbReference>
<dbReference type="GO" id="GO:0006228">
    <property type="term" value="P:UTP biosynthetic process"/>
    <property type="evidence" value="ECO:0007669"/>
    <property type="project" value="InterPro"/>
</dbReference>
<keyword evidence="5 9" id="KW-0418">Kinase</keyword>
<dbReference type="SMART" id="SM00562">
    <property type="entry name" value="NDK"/>
    <property type="match status" value="1"/>
</dbReference>
<evidence type="ECO:0000256" key="6">
    <source>
        <dbReference type="PROSITE-ProRule" id="PRU00706"/>
    </source>
</evidence>
<feature type="binding site" evidence="6">
    <location>
        <position position="87"/>
    </location>
    <ligand>
        <name>ATP</name>
        <dbReference type="ChEBI" id="CHEBI:30616"/>
    </ligand>
</feature>
<evidence type="ECO:0000256" key="7">
    <source>
        <dbReference type="RuleBase" id="RU004011"/>
    </source>
</evidence>
<feature type="domain" description="Nucleoside diphosphate kinase-like" evidence="8">
    <location>
        <begin position="3"/>
        <end position="140"/>
    </location>
</feature>
<dbReference type="Pfam" id="PF00334">
    <property type="entry name" value="NDK"/>
    <property type="match status" value="1"/>
</dbReference>
<reference evidence="9" key="1">
    <citation type="journal article" date="2014" name="Nucleic Acids Res.">
        <title>The evolutionary dynamics of variant antigen genes in Babesia reveal a history of genomic innovation underlying host-parasite interaction.</title>
        <authorList>
            <person name="Jackson A.P."/>
            <person name="Otto T.D."/>
            <person name="Darby A."/>
            <person name="Ramaprasad A."/>
            <person name="Xia D."/>
            <person name="Echaide I.E."/>
            <person name="Farber M."/>
            <person name="Gahlot S."/>
            <person name="Gamble J."/>
            <person name="Gupta D."/>
            <person name="Gupta Y."/>
            <person name="Jackson L."/>
            <person name="Malandrin L."/>
            <person name="Malas T.B."/>
            <person name="Moussa E."/>
            <person name="Nair M."/>
            <person name="Reid A.J."/>
            <person name="Sanders M."/>
            <person name="Sharma J."/>
            <person name="Tracey A."/>
            <person name="Quail M.A."/>
            <person name="Weir W."/>
            <person name="Wastling J.M."/>
            <person name="Hall N."/>
            <person name="Willadsen P."/>
            <person name="Lingelbach K."/>
            <person name="Shiels B."/>
            <person name="Tait A."/>
            <person name="Berriman M."/>
            <person name="Allred D.R."/>
            <person name="Pain A."/>
        </authorList>
    </citation>
    <scope>NUCLEOTIDE SEQUENCE</scope>
    <source>
        <strain evidence="9">1802A</strain>
    </source>
</reference>
<evidence type="ECO:0000256" key="3">
    <source>
        <dbReference type="ARBA" id="ARBA00012966"/>
    </source>
</evidence>
<accession>A0AAD9LE98</accession>
<feature type="binding site" evidence="6">
    <location>
        <position position="114"/>
    </location>
    <ligand>
        <name>ATP</name>
        <dbReference type="ChEBI" id="CHEBI:30616"/>
    </ligand>
</feature>
<protein>
    <recommendedName>
        <fullName evidence="3">nucleoside-diphosphate kinase</fullName>
        <ecNumber evidence="3">2.7.4.6</ecNumber>
    </recommendedName>
</protein>
<name>A0AAD9LE98_BABDI</name>
<evidence type="ECO:0000256" key="5">
    <source>
        <dbReference type="ARBA" id="ARBA00022777"/>
    </source>
</evidence>
<comment type="cofactor">
    <cofactor evidence="1">
        <name>Mg(2+)</name>
        <dbReference type="ChEBI" id="CHEBI:18420"/>
    </cofactor>
</comment>
<dbReference type="GO" id="GO:0006241">
    <property type="term" value="P:CTP biosynthetic process"/>
    <property type="evidence" value="ECO:0007669"/>
    <property type="project" value="InterPro"/>
</dbReference>
<feature type="binding site" evidence="6">
    <location>
        <position position="59"/>
    </location>
    <ligand>
        <name>ATP</name>
        <dbReference type="ChEBI" id="CHEBI:30616"/>
    </ligand>
</feature>